<comment type="caution">
    <text evidence="1">The sequence shown here is derived from an EMBL/GenBank/DDBJ whole genome shotgun (WGS) entry which is preliminary data.</text>
</comment>
<proteinExistence type="predicted"/>
<gene>
    <name evidence="1" type="ORF">S01H1_31845</name>
</gene>
<dbReference type="InterPro" id="IPR012334">
    <property type="entry name" value="Pectin_lyas_fold"/>
</dbReference>
<dbReference type="Gene3D" id="2.160.20.10">
    <property type="entry name" value="Single-stranded right-handed beta-helix, Pectin lyase-like"/>
    <property type="match status" value="1"/>
</dbReference>
<evidence type="ECO:0008006" key="2">
    <source>
        <dbReference type="Google" id="ProtNLM"/>
    </source>
</evidence>
<name>X0TJ27_9ZZZZ</name>
<organism evidence="1">
    <name type="scientific">marine sediment metagenome</name>
    <dbReference type="NCBI Taxonomy" id="412755"/>
    <lineage>
        <taxon>unclassified sequences</taxon>
        <taxon>metagenomes</taxon>
        <taxon>ecological metagenomes</taxon>
    </lineage>
</organism>
<dbReference type="InterPro" id="IPR011050">
    <property type="entry name" value="Pectin_lyase_fold/virulence"/>
</dbReference>
<feature type="non-terminal residue" evidence="1">
    <location>
        <position position="1"/>
    </location>
</feature>
<dbReference type="SUPFAM" id="SSF51126">
    <property type="entry name" value="Pectin lyase-like"/>
    <property type="match status" value="1"/>
</dbReference>
<dbReference type="EMBL" id="BARS01019674">
    <property type="protein sequence ID" value="GAF93523.1"/>
    <property type="molecule type" value="Genomic_DNA"/>
</dbReference>
<protein>
    <recommendedName>
        <fullName evidence="2">Right handed beta helix domain-containing protein</fullName>
    </recommendedName>
</protein>
<evidence type="ECO:0000313" key="1">
    <source>
        <dbReference type="EMBL" id="GAF93523.1"/>
    </source>
</evidence>
<accession>X0TJ27</accession>
<reference evidence="1" key="1">
    <citation type="journal article" date="2014" name="Front. Microbiol.">
        <title>High frequency of phylogenetically diverse reductive dehalogenase-homologous genes in deep subseafloor sedimentary metagenomes.</title>
        <authorList>
            <person name="Kawai M."/>
            <person name="Futagami T."/>
            <person name="Toyoda A."/>
            <person name="Takaki Y."/>
            <person name="Nishi S."/>
            <person name="Hori S."/>
            <person name="Arai W."/>
            <person name="Tsubouchi T."/>
            <person name="Morono Y."/>
            <person name="Uchiyama I."/>
            <person name="Ito T."/>
            <person name="Fujiyama A."/>
            <person name="Inagaki F."/>
            <person name="Takami H."/>
        </authorList>
    </citation>
    <scope>NUCLEOTIDE SEQUENCE</scope>
    <source>
        <strain evidence="1">Expedition CK06-06</strain>
    </source>
</reference>
<sequence>FTVESVTFQNVGAANILFHINTAGSSGWDLIVNSCIFTDIAAGSWTICYIQAGTDMTATFRACIFYNCAIGANQALLRMGGNQTGQTTSLLNCIFYFDGTDIGGANPAIFQAPLADTVTAIITNVIFRDSASSGIHIFAFGAITAKTYDYSCASAGWLFIPAGTDNITDDPLLVDEGNDNFNLRPTSPCIDTGTLI</sequence>
<dbReference type="AlphaFoldDB" id="X0TJ27"/>